<gene>
    <name evidence="2" type="ORF">Q604_UNBC06945G0003</name>
</gene>
<dbReference type="EMBL" id="AZMM01006945">
    <property type="protein sequence ID" value="ETJ39081.1"/>
    <property type="molecule type" value="Genomic_DNA"/>
</dbReference>
<protein>
    <submittedName>
        <fullName evidence="2">Uncharacterized protein</fullName>
    </submittedName>
</protein>
<reference evidence="2" key="1">
    <citation type="submission" date="2013-12" db="EMBL/GenBank/DDBJ databases">
        <title>A Varibaculum cambriense genome reconstructed from a premature infant gut community with otherwise low bacterial novelty that shifts toward anaerobic metabolism during the third week of life.</title>
        <authorList>
            <person name="Brown C.T."/>
            <person name="Sharon I."/>
            <person name="Thomas B.C."/>
            <person name="Castelle C.J."/>
            <person name="Morowitz M.J."/>
            <person name="Banfield J.F."/>
        </authorList>
    </citation>
    <scope>NUCLEOTIDE SEQUENCE</scope>
</reference>
<comment type="caution">
    <text evidence="2">The sequence shown here is derived from an EMBL/GenBank/DDBJ whole genome shotgun (WGS) entry which is preliminary data.</text>
</comment>
<accession>W1Y9M4</accession>
<feature type="transmembrane region" description="Helical" evidence="1">
    <location>
        <begin position="401"/>
        <end position="421"/>
    </location>
</feature>
<evidence type="ECO:0000313" key="2">
    <source>
        <dbReference type="EMBL" id="ETJ39081.1"/>
    </source>
</evidence>
<evidence type="ECO:0000256" key="1">
    <source>
        <dbReference type="SAM" id="Phobius"/>
    </source>
</evidence>
<keyword evidence="1" id="KW-1133">Transmembrane helix</keyword>
<proteinExistence type="predicted"/>
<dbReference type="AlphaFoldDB" id="W1Y9M4"/>
<sequence>MERKFLLIESFISDNNFIVEKEQEDFISYELLVKAEKLNTPTKDIIKDALKEISELDNIYLTINIFEGEEDCPVLKDKTEGDIESFLNHYKIYIDDEEDEEYTLKLSVSKKVHKNKITIYNKESLFKYLKNLKLKETMSVYSKQLKNDVFFMEFLEEVDPVNSSSIYMSKENYFNLDENQIEQIRESRKNNIDIRRKLCNFIGGYSLDYKDFKFNNISDQDINDIFNKLECIMCLIYIGNRSEFINDDKVRISITGQTTTKFELDYKNLVVGESLNQFFKICNWIYEKDGDSVDKIEIARNIISISLDDNPDLSDIRNDLWYSVRSAHEIYLKENVEKYLEVKQEVSKNLFEIMNSIGQIANQIGDGFKTNFIAIITFFISTIISNSTADNRLNNIFTSEITVIALLFLIGSGVYLSLNCYSCKKEIERFQQIYNRSKENYEGILNPEDIKNIYNDDKYLKEDKVYIKKKIRAITICWIIFLVVILVAIYLLGDFKILIEFWEHIKS</sequence>
<keyword evidence="1" id="KW-0472">Membrane</keyword>
<organism evidence="2">
    <name type="scientific">human gut metagenome</name>
    <dbReference type="NCBI Taxonomy" id="408170"/>
    <lineage>
        <taxon>unclassified sequences</taxon>
        <taxon>metagenomes</taxon>
        <taxon>organismal metagenomes</taxon>
    </lineage>
</organism>
<keyword evidence="1" id="KW-0812">Transmembrane</keyword>
<name>W1Y9M4_9ZZZZ</name>
<feature type="transmembrane region" description="Helical" evidence="1">
    <location>
        <begin position="471"/>
        <end position="492"/>
    </location>
</feature>